<evidence type="ECO:0000256" key="3">
    <source>
        <dbReference type="ARBA" id="ARBA00022741"/>
    </source>
</evidence>
<evidence type="ECO:0000256" key="10">
    <source>
        <dbReference type="ARBA" id="ARBA00061052"/>
    </source>
</evidence>
<evidence type="ECO:0000256" key="7">
    <source>
        <dbReference type="ARBA" id="ARBA00023136"/>
    </source>
</evidence>
<evidence type="ECO:0000256" key="5">
    <source>
        <dbReference type="ARBA" id="ARBA00022917"/>
    </source>
</evidence>
<organism evidence="14 15">
    <name type="scientific">Candidatus Roizmanbacteria bacterium CG_4_9_14_0_8_um_filter_34_12</name>
    <dbReference type="NCBI Taxonomy" id="1974840"/>
    <lineage>
        <taxon>Bacteria</taxon>
        <taxon>Candidatus Roizmaniibacteriota</taxon>
    </lineage>
</organism>
<name>A0A2M8DDP5_9BACT</name>
<dbReference type="GO" id="GO:0005886">
    <property type="term" value="C:plasma membrane"/>
    <property type="evidence" value="ECO:0007669"/>
    <property type="project" value="UniProtKB-SubCell"/>
</dbReference>
<dbReference type="SMART" id="SM00838">
    <property type="entry name" value="EFG_C"/>
    <property type="match status" value="1"/>
</dbReference>
<comment type="similarity">
    <text evidence="1 12">Belongs to the TRAFAC class translation factor GTPase superfamily. Classic translation factor GTPase family. LepA subfamily.</text>
</comment>
<dbReference type="Gene3D" id="3.30.70.2570">
    <property type="entry name" value="Elongation factor 4, C-terminal domain"/>
    <property type="match status" value="1"/>
</dbReference>
<dbReference type="InterPro" id="IPR006297">
    <property type="entry name" value="EF-4"/>
</dbReference>
<evidence type="ECO:0000256" key="6">
    <source>
        <dbReference type="ARBA" id="ARBA00023134"/>
    </source>
</evidence>
<dbReference type="FunFam" id="3.30.70.870:FF:000004">
    <property type="entry name" value="Translation factor GUF1, mitochondrial"/>
    <property type="match status" value="1"/>
</dbReference>
<comment type="caution">
    <text evidence="14">The sequence shown here is derived from an EMBL/GenBank/DDBJ whole genome shotgun (WGS) entry which is preliminary data.</text>
</comment>
<keyword evidence="5 12" id="KW-0648">Protein biosynthesis</keyword>
<dbReference type="PROSITE" id="PS51722">
    <property type="entry name" value="G_TR_2"/>
    <property type="match status" value="1"/>
</dbReference>
<dbReference type="Proteomes" id="UP000229706">
    <property type="component" value="Unassembled WGS sequence"/>
</dbReference>
<dbReference type="PANTHER" id="PTHR43512:SF4">
    <property type="entry name" value="TRANSLATION FACTOR GUF1 HOMOLOG, CHLOROPLASTIC"/>
    <property type="match status" value="1"/>
</dbReference>
<dbReference type="FunFam" id="3.30.70.2570:FF:000001">
    <property type="entry name" value="Translation factor GUF1, mitochondrial"/>
    <property type="match status" value="1"/>
</dbReference>
<dbReference type="PRINTS" id="PR00315">
    <property type="entry name" value="ELONGATNFCT"/>
</dbReference>
<dbReference type="SUPFAM" id="SSF52540">
    <property type="entry name" value="P-loop containing nucleoside triphosphate hydrolases"/>
    <property type="match status" value="1"/>
</dbReference>
<feature type="binding site" evidence="12">
    <location>
        <begin position="14"/>
        <end position="19"/>
    </location>
    <ligand>
        <name>GTP</name>
        <dbReference type="ChEBI" id="CHEBI:37565"/>
    </ligand>
</feature>
<dbReference type="InterPro" id="IPR035647">
    <property type="entry name" value="EFG_III/V"/>
</dbReference>
<dbReference type="AlphaFoldDB" id="A0A2M8DDP5"/>
<keyword evidence="4 12" id="KW-0378">Hydrolase</keyword>
<dbReference type="EMBL" id="PFTH01000058">
    <property type="protein sequence ID" value="PJB89017.1"/>
    <property type="molecule type" value="Genomic_DNA"/>
</dbReference>
<dbReference type="GO" id="GO:0003746">
    <property type="term" value="F:translation elongation factor activity"/>
    <property type="evidence" value="ECO:0007669"/>
    <property type="project" value="UniProtKB-UniRule"/>
</dbReference>
<evidence type="ECO:0000313" key="14">
    <source>
        <dbReference type="EMBL" id="PJB89017.1"/>
    </source>
</evidence>
<keyword evidence="14" id="KW-0251">Elongation factor</keyword>
<evidence type="ECO:0000259" key="13">
    <source>
        <dbReference type="PROSITE" id="PS51722"/>
    </source>
</evidence>
<dbReference type="CDD" id="cd03709">
    <property type="entry name" value="lepA_C"/>
    <property type="match status" value="1"/>
</dbReference>
<evidence type="ECO:0000256" key="8">
    <source>
        <dbReference type="ARBA" id="ARBA00050293"/>
    </source>
</evidence>
<dbReference type="Gene3D" id="3.30.70.240">
    <property type="match status" value="1"/>
</dbReference>
<feature type="domain" description="Tr-type G" evidence="13">
    <location>
        <begin position="2"/>
        <end position="217"/>
    </location>
</feature>
<dbReference type="NCBIfam" id="TIGR00231">
    <property type="entry name" value="small_GTP"/>
    <property type="match status" value="1"/>
</dbReference>
<dbReference type="InterPro" id="IPR000640">
    <property type="entry name" value="EFG_V-like"/>
</dbReference>
<dbReference type="Pfam" id="PF00009">
    <property type="entry name" value="GTP_EFTU"/>
    <property type="match status" value="1"/>
</dbReference>
<dbReference type="FunFam" id="2.40.30.10:FF:000015">
    <property type="entry name" value="Translation factor GUF1, mitochondrial"/>
    <property type="match status" value="1"/>
</dbReference>
<accession>A0A2M8DDP5</accession>
<dbReference type="InterPro" id="IPR004161">
    <property type="entry name" value="EFTu-like_2"/>
</dbReference>
<comment type="function">
    <text evidence="9 12">Required for accurate and efficient protein synthesis under certain stress conditions. May act as a fidelity factor of the translation reaction, by catalyzing a one-codon backward translocation of tRNAs on improperly translocated ribosomes. Back-translocation proceeds from a post-translocation (POST) complex to a pre-translocation (PRE) complex, thus giving elongation factor G a second chance to translocate the tRNAs correctly. Binds to ribosomes in a GTP-dependent manner.</text>
</comment>
<dbReference type="InterPro" id="IPR013842">
    <property type="entry name" value="LepA_CTD"/>
</dbReference>
<dbReference type="GO" id="GO:0045727">
    <property type="term" value="P:positive regulation of translation"/>
    <property type="evidence" value="ECO:0007669"/>
    <property type="project" value="UniProtKB-UniRule"/>
</dbReference>
<dbReference type="Gene3D" id="3.30.70.870">
    <property type="entry name" value="Elongation Factor G (Translational Gtpase), domain 3"/>
    <property type="match status" value="1"/>
</dbReference>
<dbReference type="InterPro" id="IPR005225">
    <property type="entry name" value="Small_GTP-bd"/>
</dbReference>
<dbReference type="Pfam" id="PF00679">
    <property type="entry name" value="EFG_C"/>
    <property type="match status" value="1"/>
</dbReference>
<gene>
    <name evidence="12" type="primary">lepA</name>
    <name evidence="14" type="ORF">CO083_01425</name>
</gene>
<comment type="subcellular location">
    <subcellularLocation>
        <location evidence="12">Cell membrane</location>
        <topology evidence="12">Peripheral membrane protein</topology>
        <orientation evidence="12">Cytoplasmic side</orientation>
    </subcellularLocation>
</comment>
<evidence type="ECO:0000256" key="11">
    <source>
        <dbReference type="ARBA" id="ARBA00066744"/>
    </source>
</evidence>
<comment type="similarity">
    <text evidence="10">Belongs to the GTP-binding elongation factor family. LepA subfamily.</text>
</comment>
<dbReference type="InterPro" id="IPR035654">
    <property type="entry name" value="LepA_IV"/>
</dbReference>
<dbReference type="GO" id="GO:0003924">
    <property type="term" value="F:GTPase activity"/>
    <property type="evidence" value="ECO:0007669"/>
    <property type="project" value="UniProtKB-UniRule"/>
</dbReference>
<evidence type="ECO:0000256" key="12">
    <source>
        <dbReference type="HAMAP-Rule" id="MF_00071"/>
    </source>
</evidence>
<dbReference type="PANTHER" id="PTHR43512">
    <property type="entry name" value="TRANSLATION FACTOR GUF1-RELATED"/>
    <property type="match status" value="1"/>
</dbReference>
<evidence type="ECO:0000313" key="15">
    <source>
        <dbReference type="Proteomes" id="UP000229706"/>
    </source>
</evidence>
<dbReference type="Gene3D" id="2.40.30.10">
    <property type="entry name" value="Translation factors"/>
    <property type="match status" value="1"/>
</dbReference>
<protein>
    <recommendedName>
        <fullName evidence="11 12">Elongation factor 4</fullName>
        <shortName evidence="12">EF-4</shortName>
        <ecNumber evidence="11 12">3.6.5.n1</ecNumber>
    </recommendedName>
    <alternativeName>
        <fullName evidence="12">Ribosomal back-translocase LepA</fullName>
    </alternativeName>
</protein>
<dbReference type="GO" id="GO:0005525">
    <property type="term" value="F:GTP binding"/>
    <property type="evidence" value="ECO:0007669"/>
    <property type="project" value="UniProtKB-UniRule"/>
</dbReference>
<evidence type="ECO:0000256" key="2">
    <source>
        <dbReference type="ARBA" id="ARBA00022475"/>
    </source>
</evidence>
<keyword evidence="2 12" id="KW-1003">Cell membrane</keyword>
<evidence type="ECO:0000256" key="4">
    <source>
        <dbReference type="ARBA" id="ARBA00022801"/>
    </source>
</evidence>
<feature type="binding site" evidence="12">
    <location>
        <begin position="164"/>
        <end position="167"/>
    </location>
    <ligand>
        <name>GTP</name>
        <dbReference type="ChEBI" id="CHEBI:37565"/>
    </ligand>
</feature>
<evidence type="ECO:0000256" key="9">
    <source>
        <dbReference type="ARBA" id="ARBA00057626"/>
    </source>
</evidence>
<dbReference type="InterPro" id="IPR027417">
    <property type="entry name" value="P-loop_NTPase"/>
</dbReference>
<dbReference type="CDD" id="cd03699">
    <property type="entry name" value="EF4_II"/>
    <property type="match status" value="1"/>
</dbReference>
<keyword evidence="6 12" id="KW-0342">GTP-binding</keyword>
<sequence length="636" mass="72077">MDNIRNFAIIAHIDHGKSTLADRLLELTGMVKVGEHNEQMLDRNPISRERGITIKLAPVRMIYKNSKYEARNPKQFKNLNFENSNLFRNSDLEIRNLSNSELDYILNLIDTPGHVDFSYEVDRTLACVEGVILLVDATQGIQAQTIANAYKAIDKNLVIIPVINKIDMANAQIEQTRQQLIDFLGVTKEEILLVSAKTGEGVEEVLRNVIGRIPAPNKTTIFNDPFDKAQGKQLSTKTLKNITDKNEPLKALIFDSYYDPHRGVIAFLRVFSGSVKRGMKVRLCQSQKTVDILEAGIFTPDLLAKDSLNDGEIGYIATNLKNIHQVDVGDTVVNEKSNDPPLPGYKKTKPMVFASVFTTDTADYLNLKKALEKLYLNDSSLQFNSIYSKALGAGFRVGFLGLLHADVVRERLEREHNLSLVLTPPQVEYEKNGLTFLEPIVKIFLITPNQYTGAVMQLCENYRAQFITMDNKNQITLTYEMPLSEMITDFYDSLKSVSSGYASLDWEILKFVPVKADKLMLLLNNEPIEEFSEIVVQERAYEKASQLVKKMREIIPRQQYEIKIQAQYKGKIIASERISPFRKDVLIKSGKVIGTGDVGRKKKLLEKQKEGKKKMKMIGRVEIPKDAFLKLFNKNS</sequence>
<reference evidence="15" key="1">
    <citation type="submission" date="2017-09" db="EMBL/GenBank/DDBJ databases">
        <title>Depth-based differentiation of microbial function through sediment-hosted aquifers and enrichment of novel symbionts in the deep terrestrial subsurface.</title>
        <authorList>
            <person name="Probst A.J."/>
            <person name="Ladd B."/>
            <person name="Jarett J.K."/>
            <person name="Geller-Mcgrath D.E."/>
            <person name="Sieber C.M.K."/>
            <person name="Emerson J.B."/>
            <person name="Anantharaman K."/>
            <person name="Thomas B.C."/>
            <person name="Malmstrom R."/>
            <person name="Stieglmeier M."/>
            <person name="Klingl A."/>
            <person name="Woyke T."/>
            <person name="Ryan C.M."/>
            <person name="Banfield J.F."/>
        </authorList>
    </citation>
    <scope>NUCLEOTIDE SEQUENCE [LARGE SCALE GENOMIC DNA]</scope>
</reference>
<dbReference type="Gene3D" id="3.40.50.300">
    <property type="entry name" value="P-loop containing nucleotide triphosphate hydrolases"/>
    <property type="match status" value="1"/>
</dbReference>
<dbReference type="EC" id="3.6.5.n1" evidence="11 12"/>
<dbReference type="Pfam" id="PF06421">
    <property type="entry name" value="LepA_C"/>
    <property type="match status" value="1"/>
</dbReference>
<dbReference type="SUPFAM" id="SSF54980">
    <property type="entry name" value="EF-G C-terminal domain-like"/>
    <property type="match status" value="2"/>
</dbReference>
<keyword evidence="7 12" id="KW-0472">Membrane</keyword>
<comment type="catalytic activity">
    <reaction evidence="8 12">
        <text>GTP + H2O = GDP + phosphate + H(+)</text>
        <dbReference type="Rhea" id="RHEA:19669"/>
        <dbReference type="ChEBI" id="CHEBI:15377"/>
        <dbReference type="ChEBI" id="CHEBI:15378"/>
        <dbReference type="ChEBI" id="CHEBI:37565"/>
        <dbReference type="ChEBI" id="CHEBI:43474"/>
        <dbReference type="ChEBI" id="CHEBI:58189"/>
        <dbReference type="EC" id="3.6.5.n1"/>
    </reaction>
</comment>
<dbReference type="InterPro" id="IPR000795">
    <property type="entry name" value="T_Tr_GTP-bd_dom"/>
</dbReference>
<dbReference type="InterPro" id="IPR038363">
    <property type="entry name" value="LepA_C_sf"/>
</dbReference>
<dbReference type="Pfam" id="PF03144">
    <property type="entry name" value="GTP_EFTU_D2"/>
    <property type="match status" value="1"/>
</dbReference>
<keyword evidence="3 12" id="KW-0547">Nucleotide-binding</keyword>
<dbReference type="HAMAP" id="MF_00071">
    <property type="entry name" value="LepA"/>
    <property type="match status" value="1"/>
</dbReference>
<evidence type="ECO:0000256" key="1">
    <source>
        <dbReference type="ARBA" id="ARBA00005454"/>
    </source>
</evidence>
<dbReference type="GO" id="GO:0043022">
    <property type="term" value="F:ribosome binding"/>
    <property type="evidence" value="ECO:0007669"/>
    <property type="project" value="UniProtKB-UniRule"/>
</dbReference>
<proteinExistence type="inferred from homology"/>